<protein>
    <submittedName>
        <fullName evidence="1">Uncharacterized conserved protein, DUF2252 family</fullName>
    </submittedName>
</protein>
<dbReference type="Pfam" id="PF10009">
    <property type="entry name" value="DUF2252"/>
    <property type="match status" value="1"/>
</dbReference>
<dbReference type="eggNOG" id="COG4320">
    <property type="taxonomic scope" value="Bacteria"/>
</dbReference>
<gene>
    <name evidence="1" type="ORF">SAMN05421647_102503</name>
</gene>
<dbReference type="PANTHER" id="PTHR39441">
    <property type="entry name" value="DUF2252 DOMAIN-CONTAINING PROTEIN"/>
    <property type="match status" value="1"/>
</dbReference>
<dbReference type="SUPFAM" id="SSF56112">
    <property type="entry name" value="Protein kinase-like (PK-like)"/>
    <property type="match status" value="1"/>
</dbReference>
<evidence type="ECO:0000313" key="1">
    <source>
        <dbReference type="EMBL" id="SIQ15937.1"/>
    </source>
</evidence>
<dbReference type="PANTHER" id="PTHR39441:SF1">
    <property type="entry name" value="DUF2252 DOMAIN-CONTAINING PROTEIN"/>
    <property type="match status" value="1"/>
</dbReference>
<dbReference type="InterPro" id="IPR018721">
    <property type="entry name" value="DUF2252"/>
</dbReference>
<evidence type="ECO:0000313" key="2">
    <source>
        <dbReference type="Proteomes" id="UP000186895"/>
    </source>
</evidence>
<dbReference type="RefSeq" id="WP_076462006.1">
    <property type="nucleotide sequence ID" value="NZ_FTMN01000002.1"/>
</dbReference>
<reference evidence="1 2" key="1">
    <citation type="submission" date="2017-01" db="EMBL/GenBank/DDBJ databases">
        <authorList>
            <person name="Mah S.A."/>
            <person name="Swanson W.J."/>
            <person name="Moy G.W."/>
            <person name="Vacquier V.D."/>
        </authorList>
    </citation>
    <scope>NUCLEOTIDE SEQUENCE [LARGE SCALE GENOMIC DNA]</scope>
    <source>
        <strain evidence="1 2">DSM 7027</strain>
    </source>
</reference>
<dbReference type="EMBL" id="FTMN01000002">
    <property type="protein sequence ID" value="SIQ15937.1"/>
    <property type="molecule type" value="Genomic_DNA"/>
</dbReference>
<keyword evidence="2" id="KW-1185">Reference proteome</keyword>
<dbReference type="AlphaFoldDB" id="A0A1N6QH81"/>
<accession>A0A1N6QH81</accession>
<sequence length="434" mass="49581">MRVATAHNRDEQVIEALERFDADLDAHLRQQKYERMSVSAFSFFRGSNHLYWQDMYRDWHFSLFGGRTETQTWLQGDAHLHNFGAYGSHDERVRFGLDDFDDGIVGDYQYDLWRLLISVVLAVRESEALKPEAITEILETLIDSYLDTLAADSEEVRDWAAMADTTDGRLQAFLIKLTDKKSRAKMLRKWTVAEGESVRSFMPDHPKLEPLLHSEYQALEQALQDYQDTLADEVPGHSHQHFKVKDIARRINAGTGSLGTDRFYALVEGQGSGDHDDVILDIKAQQPPAAWWVMSQRERDEYAAMFAHEGERHALAFQAMARHPDPYVGWLEVGEQVFSVRERSPFKADYPTDKLTKPKHWRHIAALWGRILAASHLRGAQALSEEGASQFAKAVLGLALPQKAAFNDLLQGMAQAYADCVERDYQAFLRHQES</sequence>
<dbReference type="InterPro" id="IPR011009">
    <property type="entry name" value="Kinase-like_dom_sf"/>
</dbReference>
<organism evidence="1 2">
    <name type="scientific">Marinobacterium stanieri</name>
    <dbReference type="NCBI Taxonomy" id="49186"/>
    <lineage>
        <taxon>Bacteria</taxon>
        <taxon>Pseudomonadati</taxon>
        <taxon>Pseudomonadota</taxon>
        <taxon>Gammaproteobacteria</taxon>
        <taxon>Oceanospirillales</taxon>
        <taxon>Oceanospirillaceae</taxon>
        <taxon>Marinobacterium</taxon>
    </lineage>
</organism>
<proteinExistence type="predicted"/>
<name>A0A1N6QH81_9GAMM</name>
<dbReference type="Proteomes" id="UP000186895">
    <property type="component" value="Unassembled WGS sequence"/>
</dbReference>